<dbReference type="EMBL" id="JABWCS010000203">
    <property type="protein sequence ID" value="NUU60672.1"/>
    <property type="molecule type" value="Genomic_DNA"/>
</dbReference>
<dbReference type="PANTHER" id="PTHR36436:SF6">
    <property type="entry name" value="SLL5081 PROTEIN"/>
    <property type="match status" value="1"/>
</dbReference>
<comment type="caution">
    <text evidence="1">The sequence shown here is derived from an EMBL/GenBank/DDBJ whole genome shotgun (WGS) entry which is preliminary data.</text>
</comment>
<dbReference type="AlphaFoldDB" id="A0A850EPU3"/>
<gene>
    <name evidence="1" type="ORF">HPT30_09985</name>
</gene>
<dbReference type="InterPro" id="IPR015315">
    <property type="entry name" value="DUF1963"/>
</dbReference>
<dbReference type="RefSeq" id="WP_175371248.1">
    <property type="nucleotide sequence ID" value="NZ_JABWCS010000203.1"/>
</dbReference>
<proteinExistence type="predicted"/>
<evidence type="ECO:0000313" key="1">
    <source>
        <dbReference type="EMBL" id="NUU60672.1"/>
    </source>
</evidence>
<dbReference type="SUPFAM" id="SSF103032">
    <property type="entry name" value="Hypothetical protein YwqG"/>
    <property type="match status" value="1"/>
</dbReference>
<sequence length="295" mass="33628">MNLNEANRKRLESLILEHHLTHAAPYLLQNTRQTISCTKAVAEDYTTPGMSRIGGDPDLSPHIEWPLTTDGVPMTFLTQLNLKECARYDESSLLPGEGMLYFFVGLDEPAYNIEHRVLFVREDQLAGAERRVAPETTVLEEEFNGYQLEIKASLEAPNYAYVDSDQVENETVDYEEYEDFSYALSDRQSSEVVRMFGYPIGQHDDAEYEAALMLLTGEEYNYSKKDALAQITDHFGGDEAAAMQEIQDTLMLLELESDNDVGFCWWDAGLLHFFIRKEDLLAGNFERTYCSLYSS</sequence>
<accession>A0A850EPU3</accession>
<reference evidence="1" key="1">
    <citation type="submission" date="2020-06" db="EMBL/GenBank/DDBJ databases">
        <title>Paenibacillus sp. nov., isolated from soil.</title>
        <authorList>
            <person name="Seo Y.L."/>
        </authorList>
    </citation>
    <scope>NUCLEOTIDE SEQUENCE [LARGE SCALE GENOMIC DNA]</scope>
    <source>
        <strain evidence="1">JW14</strain>
    </source>
</reference>
<dbReference type="Pfam" id="PF09234">
    <property type="entry name" value="DUF1963"/>
    <property type="match status" value="1"/>
</dbReference>
<dbReference type="InterPro" id="IPR035948">
    <property type="entry name" value="YwqG-like_sf"/>
</dbReference>
<protein>
    <submittedName>
        <fullName evidence="1">DUF1963 domain-containing protein</fullName>
    </submittedName>
</protein>
<organism evidence="1 2">
    <name type="scientific">Paenibacillus agri</name>
    <dbReference type="NCBI Taxonomy" id="2744309"/>
    <lineage>
        <taxon>Bacteria</taxon>
        <taxon>Bacillati</taxon>
        <taxon>Bacillota</taxon>
        <taxon>Bacilli</taxon>
        <taxon>Bacillales</taxon>
        <taxon>Paenibacillaceae</taxon>
        <taxon>Paenibacillus</taxon>
    </lineage>
</organism>
<dbReference type="Gene3D" id="2.30.320.10">
    <property type="entry name" value="YwqG-like"/>
    <property type="match status" value="1"/>
</dbReference>
<dbReference type="Proteomes" id="UP000564806">
    <property type="component" value="Unassembled WGS sequence"/>
</dbReference>
<name>A0A850EPU3_9BACL</name>
<keyword evidence="2" id="KW-1185">Reference proteome</keyword>
<evidence type="ECO:0000313" key="2">
    <source>
        <dbReference type="Proteomes" id="UP000564806"/>
    </source>
</evidence>
<dbReference type="PANTHER" id="PTHR36436">
    <property type="entry name" value="SLL5081 PROTEIN"/>
    <property type="match status" value="1"/>
</dbReference>